<sequence length="111" mass="12899">MDNNTLIMTVINKPFAENNSVFDLFLQSFKTGEGTQQLIKHLLVVTVDHTAFNRCRQLHPHCYNLITEGEDFSGEQFYSTPDYVKLMWRRLLFVADVLGRGYNILFTVSTY</sequence>
<protein>
    <recommendedName>
        <fullName evidence="1">Nucleotide-diphospho-sugar transferase domain-containing protein</fullName>
    </recommendedName>
</protein>
<gene>
    <name evidence="2" type="ORF">NYM_LOCUS17017</name>
</gene>
<reference evidence="2" key="1">
    <citation type="submission" date="2019-09" db="EMBL/GenBank/DDBJ databases">
        <authorList>
            <person name="Zhang L."/>
        </authorList>
    </citation>
    <scope>NUCLEOTIDE SEQUENCE</scope>
</reference>
<feature type="domain" description="Nucleotide-diphospho-sugar transferase" evidence="1">
    <location>
        <begin position="38"/>
        <end position="107"/>
    </location>
</feature>
<dbReference type="AlphaFoldDB" id="A0A5K1CZ34"/>
<name>A0A5K1CZ34_9MAGN</name>
<dbReference type="PANTHER" id="PTHR46038:SF12">
    <property type="entry name" value="OS03G0731800 PROTEIN"/>
    <property type="match status" value="1"/>
</dbReference>
<organism evidence="2">
    <name type="scientific">Nymphaea colorata</name>
    <name type="common">pocket water lily</name>
    <dbReference type="NCBI Taxonomy" id="210225"/>
    <lineage>
        <taxon>Eukaryota</taxon>
        <taxon>Viridiplantae</taxon>
        <taxon>Streptophyta</taxon>
        <taxon>Embryophyta</taxon>
        <taxon>Tracheophyta</taxon>
        <taxon>Spermatophyta</taxon>
        <taxon>Magnoliopsida</taxon>
        <taxon>Nymphaeales</taxon>
        <taxon>Nymphaeaceae</taxon>
        <taxon>Nymphaea</taxon>
    </lineage>
</organism>
<dbReference type="InterPro" id="IPR005069">
    <property type="entry name" value="Nucl-diP-sugar_transferase"/>
</dbReference>
<evidence type="ECO:0000259" key="1">
    <source>
        <dbReference type="Pfam" id="PF03407"/>
    </source>
</evidence>
<dbReference type="EMBL" id="LR721782">
    <property type="protein sequence ID" value="VVW29101.1"/>
    <property type="molecule type" value="Genomic_DNA"/>
</dbReference>
<proteinExistence type="predicted"/>
<evidence type="ECO:0000313" key="2">
    <source>
        <dbReference type="EMBL" id="VVW29101.1"/>
    </source>
</evidence>
<dbReference type="Pfam" id="PF03407">
    <property type="entry name" value="Nucleotid_trans"/>
    <property type="match status" value="1"/>
</dbReference>
<dbReference type="PANTHER" id="PTHR46038">
    <property type="entry name" value="EXPRESSED PROTEIN-RELATED"/>
    <property type="match status" value="1"/>
</dbReference>
<accession>A0A5K1CZ34</accession>
<dbReference type="Gramene" id="NC4G0021840.1">
    <property type="protein sequence ID" value="NC4G0021840.1:cds"/>
    <property type="gene ID" value="NC4G0021840"/>
</dbReference>
<dbReference type="InterPro" id="IPR044821">
    <property type="entry name" value="At1g28695/At4g15970-like"/>
</dbReference>